<reference evidence="2 3" key="1">
    <citation type="journal article" date="2016" name="Nat. Commun.">
        <title>Thousands of microbial genomes shed light on interconnected biogeochemical processes in an aquifer system.</title>
        <authorList>
            <person name="Anantharaman K."/>
            <person name="Brown C.T."/>
            <person name="Hug L.A."/>
            <person name="Sharon I."/>
            <person name="Castelle C.J."/>
            <person name="Probst A.J."/>
            <person name="Thomas B.C."/>
            <person name="Singh A."/>
            <person name="Wilkins M.J."/>
            <person name="Karaoz U."/>
            <person name="Brodie E.L."/>
            <person name="Williams K.H."/>
            <person name="Hubbard S.S."/>
            <person name="Banfield J.F."/>
        </authorList>
    </citation>
    <scope>NUCLEOTIDE SEQUENCE [LARGE SCALE GENOMIC DNA]</scope>
</reference>
<protein>
    <recommendedName>
        <fullName evidence="1">Transglycosylase SLT domain-containing protein</fullName>
    </recommendedName>
</protein>
<name>A0A1F5EST9_9BACT</name>
<organism evidence="2 3">
    <name type="scientific">Candidatus Collierbacteria bacterium RIFCSPHIGHO2_02_FULL_49_10</name>
    <dbReference type="NCBI Taxonomy" id="1817723"/>
    <lineage>
        <taxon>Bacteria</taxon>
        <taxon>Candidatus Collieribacteriota</taxon>
    </lineage>
</organism>
<dbReference type="SUPFAM" id="SSF53955">
    <property type="entry name" value="Lysozyme-like"/>
    <property type="match status" value="1"/>
</dbReference>
<feature type="domain" description="Transglycosylase SLT" evidence="1">
    <location>
        <begin position="79"/>
        <end position="168"/>
    </location>
</feature>
<dbReference type="Pfam" id="PF01464">
    <property type="entry name" value="SLT"/>
    <property type="match status" value="1"/>
</dbReference>
<evidence type="ECO:0000259" key="1">
    <source>
        <dbReference type="Pfam" id="PF01464"/>
    </source>
</evidence>
<proteinExistence type="predicted"/>
<gene>
    <name evidence="2" type="ORF">A3D09_00720</name>
</gene>
<dbReference type="PANTHER" id="PTHR37423">
    <property type="entry name" value="SOLUBLE LYTIC MUREIN TRANSGLYCOSYLASE-RELATED"/>
    <property type="match status" value="1"/>
</dbReference>
<sequence length="212" mass="23339">MVGERRFIRKLLFTTGMALTAVTVVGSFLNSHDNSQATAFEPHLSGTGPRSAEATAMPCEISSKYPEQIQQWRTLVAGYACLRGFDPNLVAALVWQESGGDPDIISHSGAVGLMQVMPSDGVAATFLNDKGEPYFANRPTMAELKNPTFNVDYGTGILEGLRNKISENYKAEQLADQAIQRTVLREALKKYGPRDRGYEYADIVLAIYDQNR</sequence>
<dbReference type="InterPro" id="IPR023346">
    <property type="entry name" value="Lysozyme-like_dom_sf"/>
</dbReference>
<dbReference type="PANTHER" id="PTHR37423:SF2">
    <property type="entry name" value="MEMBRANE-BOUND LYTIC MUREIN TRANSGLYCOSYLASE C"/>
    <property type="match status" value="1"/>
</dbReference>
<dbReference type="EMBL" id="MFAH01000054">
    <property type="protein sequence ID" value="OGD70459.1"/>
    <property type="molecule type" value="Genomic_DNA"/>
</dbReference>
<dbReference type="InterPro" id="IPR008258">
    <property type="entry name" value="Transglycosylase_SLT_dom_1"/>
</dbReference>
<comment type="caution">
    <text evidence="2">The sequence shown here is derived from an EMBL/GenBank/DDBJ whole genome shotgun (WGS) entry which is preliminary data.</text>
</comment>
<evidence type="ECO:0000313" key="3">
    <source>
        <dbReference type="Proteomes" id="UP000177390"/>
    </source>
</evidence>
<dbReference type="Proteomes" id="UP000177390">
    <property type="component" value="Unassembled WGS sequence"/>
</dbReference>
<dbReference type="AlphaFoldDB" id="A0A1F5EST9"/>
<evidence type="ECO:0000313" key="2">
    <source>
        <dbReference type="EMBL" id="OGD70459.1"/>
    </source>
</evidence>
<accession>A0A1F5EST9</accession>
<dbReference type="Gene3D" id="1.10.530.10">
    <property type="match status" value="1"/>
</dbReference>